<dbReference type="PANTHER" id="PTHR35040">
    <property type="match status" value="1"/>
</dbReference>
<dbReference type="AlphaFoldDB" id="A0A510JKK1"/>
<dbReference type="KEGG" id="lsz:JCM16776_0005"/>
<sequence length="262" mass="30129">MKKIFLIVGIMLGINGFSSENIDNNAKMKQSVIVTAYTYPDGKNSFWDDILALGKDKIPYVLINPDNGAGKKVEMHYLAQIMKNKEAEIKNIAYISTNYQKRNIEKVKDEVDRYFEFYGKDNINGFFFDEIALDTLQQVNYMREIFDYVKGKSKSNLVIANPGAPITDAISPYADIFVTSEVSANVYINKFEKPKSDFEKNKVNAKHIWHIVHSANPKEYAKIIRLSRERNAGWLMITDDVIPNPYDRKPSKFVEMVNMINN</sequence>
<reference evidence="1 2" key="1">
    <citation type="submission" date="2019-07" db="EMBL/GenBank/DDBJ databases">
        <title>Complete Genome Sequence of Leptotrichia shahii Strain JCM 16776.</title>
        <authorList>
            <person name="Watanabe S."/>
            <person name="Cui L."/>
        </authorList>
    </citation>
    <scope>NUCLEOTIDE SEQUENCE [LARGE SCALE GENOMIC DNA]</scope>
    <source>
        <strain evidence="1 2">JCM16776</strain>
    </source>
</reference>
<dbReference type="Proteomes" id="UP000322617">
    <property type="component" value="Chromosome"/>
</dbReference>
<dbReference type="Pfam" id="PF12138">
    <property type="entry name" value="Spherulin4"/>
    <property type="match status" value="1"/>
</dbReference>
<dbReference type="RefSeq" id="WP_018451392.1">
    <property type="nucleotide sequence ID" value="NZ_AP019827.1"/>
</dbReference>
<protein>
    <recommendedName>
        <fullName evidence="3">Spherulation-specific family 4</fullName>
    </recommendedName>
</protein>
<gene>
    <name evidence="1" type="ORF">JCM16776_0005</name>
</gene>
<dbReference type="STRING" id="1122172.GCA_000373045_01778"/>
<organism evidence="1 2">
    <name type="scientific">Leptotrichia shahii</name>
    <dbReference type="NCBI Taxonomy" id="157691"/>
    <lineage>
        <taxon>Bacteria</taxon>
        <taxon>Fusobacteriati</taxon>
        <taxon>Fusobacteriota</taxon>
        <taxon>Fusobacteriia</taxon>
        <taxon>Fusobacteriales</taxon>
        <taxon>Leptotrichiaceae</taxon>
        <taxon>Leptotrichia</taxon>
    </lineage>
</organism>
<evidence type="ECO:0000313" key="2">
    <source>
        <dbReference type="Proteomes" id="UP000322617"/>
    </source>
</evidence>
<dbReference type="PANTHER" id="PTHR35040:SF7">
    <property type="entry name" value="FIBRONECTIN TYPE-III DOMAIN-CONTAINING PROTEIN-RELATED"/>
    <property type="match status" value="1"/>
</dbReference>
<keyword evidence="2" id="KW-1185">Reference proteome</keyword>
<dbReference type="OrthoDB" id="3311125at2"/>
<name>A0A510JKK1_9FUSO</name>
<evidence type="ECO:0000313" key="1">
    <source>
        <dbReference type="EMBL" id="BBM39814.1"/>
    </source>
</evidence>
<accession>A0A510JKK1</accession>
<evidence type="ECO:0008006" key="3">
    <source>
        <dbReference type="Google" id="ProtNLM"/>
    </source>
</evidence>
<proteinExistence type="predicted"/>
<dbReference type="EMBL" id="AP019827">
    <property type="protein sequence ID" value="BBM39814.1"/>
    <property type="molecule type" value="Genomic_DNA"/>
</dbReference>
<dbReference type="InterPro" id="IPR021986">
    <property type="entry name" value="Spherulin4"/>
</dbReference>